<reference evidence="3" key="1">
    <citation type="submission" date="2014-10" db="EMBL/GenBank/DDBJ databases">
        <authorList>
            <person name="King R."/>
        </authorList>
    </citation>
    <scope>NUCLEOTIDE SEQUENCE [LARGE SCALE GENOMIC DNA]</scope>
    <source>
        <strain evidence="3">A3/5</strain>
    </source>
</reference>
<evidence type="ECO:0000313" key="2">
    <source>
        <dbReference type="EMBL" id="CEI38968.1"/>
    </source>
</evidence>
<evidence type="ECO:0000256" key="1">
    <source>
        <dbReference type="SAM" id="MobiDB-lite"/>
    </source>
</evidence>
<proteinExistence type="predicted"/>
<keyword evidence="3" id="KW-1185">Reference proteome</keyword>
<name>A0A2L2T522_9HYPO</name>
<feature type="region of interest" description="Disordered" evidence="1">
    <location>
        <begin position="86"/>
        <end position="124"/>
    </location>
</feature>
<organism evidence="2 3">
    <name type="scientific">Fusarium venenatum</name>
    <dbReference type="NCBI Taxonomy" id="56646"/>
    <lineage>
        <taxon>Eukaryota</taxon>
        <taxon>Fungi</taxon>
        <taxon>Dikarya</taxon>
        <taxon>Ascomycota</taxon>
        <taxon>Pezizomycotina</taxon>
        <taxon>Sordariomycetes</taxon>
        <taxon>Hypocreomycetidae</taxon>
        <taxon>Hypocreales</taxon>
        <taxon>Nectriaceae</taxon>
        <taxon>Fusarium</taxon>
    </lineage>
</organism>
<feature type="compositionally biased region" description="Basic and acidic residues" evidence="1">
    <location>
        <begin position="1"/>
        <end position="10"/>
    </location>
</feature>
<accession>A0A2L2T522</accession>
<evidence type="ECO:0000313" key="3">
    <source>
        <dbReference type="Proteomes" id="UP000245910"/>
    </source>
</evidence>
<protein>
    <submittedName>
        <fullName evidence="2">Uncharacterized protein</fullName>
    </submittedName>
</protein>
<dbReference type="Proteomes" id="UP000245910">
    <property type="component" value="Chromosome IIII"/>
</dbReference>
<feature type="region of interest" description="Disordered" evidence="1">
    <location>
        <begin position="1"/>
        <end position="29"/>
    </location>
</feature>
<feature type="compositionally biased region" description="Basic and acidic residues" evidence="1">
    <location>
        <begin position="93"/>
        <end position="107"/>
    </location>
</feature>
<dbReference type="EMBL" id="LN649232">
    <property type="protein sequence ID" value="CEI38968.1"/>
    <property type="molecule type" value="Genomic_DNA"/>
</dbReference>
<sequence length="124" mass="13482">MEGLGKDKGRPQGRARAPTVAVTGSGEEGEDLRAWLQAEEEQLKCTVAAKSSAMERNRTKEKLERALQGWHSTVLQSSNLWIGLECGEGEGEDEKKRNQRSEAKSEDNQAEAGTKPGAGSRVTQ</sequence>
<dbReference type="AlphaFoldDB" id="A0A2L2T522"/>